<dbReference type="PATRIC" id="fig|157838.3.peg.20"/>
<dbReference type="SUPFAM" id="SSF46689">
    <property type="entry name" value="Homeodomain-like"/>
    <property type="match status" value="1"/>
</dbReference>
<dbReference type="Proteomes" id="UP000051888">
    <property type="component" value="Unassembled WGS sequence"/>
</dbReference>
<reference evidence="3 5" key="1">
    <citation type="submission" date="2015-09" db="EMBL/GenBank/DDBJ databases">
        <title>Genome sequencing project for genomic taxonomy and phylogenomics of Bacillus-like bacteria.</title>
        <authorList>
            <person name="Liu B."/>
            <person name="Wang J."/>
            <person name="Zhu Y."/>
            <person name="Liu G."/>
            <person name="Chen Q."/>
            <person name="Chen Z."/>
            <person name="Lan J."/>
            <person name="Che J."/>
            <person name="Ge C."/>
            <person name="Shi H."/>
            <person name="Pan Z."/>
            <person name="Liu X."/>
        </authorList>
    </citation>
    <scope>NUCLEOTIDE SEQUENCE [LARGE SCALE GENOMIC DNA]</scope>
    <source>
        <strain evidence="3 5">LMG 18435</strain>
    </source>
</reference>
<dbReference type="OrthoDB" id="1707197at2"/>
<keyword evidence="5" id="KW-1185">Reference proteome</keyword>
<comment type="caution">
    <text evidence="3">The sequence shown here is derived from an EMBL/GenBank/DDBJ whole genome shotgun (WGS) entry which is preliminary data.</text>
</comment>
<dbReference type="EMBL" id="LJJC01000006">
    <property type="protein sequence ID" value="KQL51195.1"/>
    <property type="molecule type" value="Genomic_DNA"/>
</dbReference>
<gene>
    <name evidence="4" type="ORF">AN964_19545</name>
    <name evidence="3" type="ORF">AN964_24870</name>
    <name evidence="2" type="ORF">AN964_25210</name>
</gene>
<proteinExistence type="predicted"/>
<dbReference type="EMBL" id="LJJC01000019">
    <property type="protein sequence ID" value="KQL50244.1"/>
    <property type="molecule type" value="Genomic_DNA"/>
</dbReference>
<name>A0A0Q3WSE6_9BACI</name>
<evidence type="ECO:0000313" key="3">
    <source>
        <dbReference type="EMBL" id="KQL50847.1"/>
    </source>
</evidence>
<evidence type="ECO:0000313" key="2">
    <source>
        <dbReference type="EMBL" id="KQL50244.1"/>
    </source>
</evidence>
<dbReference type="STRING" id="157838.AN964_19545"/>
<accession>A0A0Q3WSE6</accession>
<dbReference type="AlphaFoldDB" id="A0A0Q3WSE6"/>
<sequence>MPGKKIDVIEDVKKKYVRLALETGNHSSIARKAGISRDTFRRWMNEYKDEMLDLMENEGTTILSDNPTKGELLEKYEQAMKLLGEKELEVAMLKNLIKKNESL</sequence>
<feature type="domain" description="Insertion element IS150 protein InsJ-like helix-turn-helix" evidence="1">
    <location>
        <begin position="13"/>
        <end position="48"/>
    </location>
</feature>
<evidence type="ECO:0000313" key="4">
    <source>
        <dbReference type="EMBL" id="KQL51195.1"/>
    </source>
</evidence>
<protein>
    <recommendedName>
        <fullName evidence="1">Insertion element IS150 protein InsJ-like helix-turn-helix domain-containing protein</fullName>
    </recommendedName>
</protein>
<dbReference type="Pfam" id="PF13518">
    <property type="entry name" value="HTH_28"/>
    <property type="match status" value="1"/>
</dbReference>
<evidence type="ECO:0000313" key="5">
    <source>
        <dbReference type="Proteomes" id="UP000051888"/>
    </source>
</evidence>
<dbReference type="EMBL" id="LJJC01000015">
    <property type="protein sequence ID" value="KQL50847.1"/>
    <property type="molecule type" value="Genomic_DNA"/>
</dbReference>
<organism evidence="3 5">
    <name type="scientific">Heyndrickxia shackletonii</name>
    <dbReference type="NCBI Taxonomy" id="157838"/>
    <lineage>
        <taxon>Bacteria</taxon>
        <taxon>Bacillati</taxon>
        <taxon>Bacillota</taxon>
        <taxon>Bacilli</taxon>
        <taxon>Bacillales</taxon>
        <taxon>Bacillaceae</taxon>
        <taxon>Heyndrickxia</taxon>
    </lineage>
</organism>
<dbReference type="InterPro" id="IPR055247">
    <property type="entry name" value="InsJ-like_HTH"/>
</dbReference>
<evidence type="ECO:0000259" key="1">
    <source>
        <dbReference type="Pfam" id="PF13518"/>
    </source>
</evidence>
<dbReference type="RefSeq" id="WP_055741498.1">
    <property type="nucleotide sequence ID" value="NZ_JAAIWL010000088.1"/>
</dbReference>
<dbReference type="InterPro" id="IPR009057">
    <property type="entry name" value="Homeodomain-like_sf"/>
</dbReference>